<sequence length="797" mass="86465">MAEMIQSTSGGHAARATQAASQVTVSQNEFDSRIANDDSLFNASNDSDDLSVTRLKRDPVPTPLSHQDTRTAVSSLWNVYQKTRASLGLPDKGLAHDNLKARVDKFLHQSADAKLKRNDLLQIHGLFSSLEEGLKRHKGAKHVENFDRALNVSRGLKWQFKASADECVKRRLDKGLRERLANMKPGSTKTFALRAGGGVDVVPGVGVNVSFGQDSSVMVTPTEWLVDSTGKRVTLSADAEVFDFIETELSLSPASSRADIYASLSDYVTSESHKFRTWIKLGPIALIAKIRDLFLISSSYESTRARADFSSDCLEYDLIALCGKGMDIHRHGPMTRAIERHDTLSGELKVKAGVDFGVTASVAATGRKLATMKRARHDILSIATDKPEWARELLAGKPLVCSAETLVESMREHVKQSSAEITAELRSKRPGSAVKDMETRAGYLLEQFALLKLSGELDPDVEEIFMDLFKARERILRPPALAVHELSCRQSKWQTEISAVAGVPFVLPNSVTATVTYEHVTQDEDPYYCGHFINVTVSGAALLAGAVASALESAGVSASGVWGVAEMEAALKSADFDVGIGVMTSMRFKLKENGVALMHSVRGTTSTLGAEKKLPTPVSVIAGLTWSSNTADHLTIGSYCLDLLAPMMRMRYANPKFGGEAWWSEFSALHKAELDRMYFKIADASPGSTLEADLQHIVREVPSTGRLLDALRDATIRFSDETTPQNRALANDAMAEFMLAYVKGGYGESVSGKWKPSVSGQRVTGAYRDPTQPAVAPASNTPHAGRGAQAPSDAMAA</sequence>
<gene>
    <name evidence="2" type="ORF">PAN31108_00911</name>
</gene>
<organism evidence="2 3">
    <name type="scientific">Pandoraea anhela</name>
    <dbReference type="NCBI Taxonomy" id="2508295"/>
    <lineage>
        <taxon>Bacteria</taxon>
        <taxon>Pseudomonadati</taxon>
        <taxon>Pseudomonadota</taxon>
        <taxon>Betaproteobacteria</taxon>
        <taxon>Burkholderiales</taxon>
        <taxon>Burkholderiaceae</taxon>
        <taxon>Pandoraea</taxon>
    </lineage>
</organism>
<name>A0A5E4ST40_9BURK</name>
<dbReference type="OrthoDB" id="8932391at2"/>
<dbReference type="EMBL" id="CABPSB010000002">
    <property type="protein sequence ID" value="VVD77009.1"/>
    <property type="molecule type" value="Genomic_DNA"/>
</dbReference>
<reference evidence="2 3" key="1">
    <citation type="submission" date="2019-08" db="EMBL/GenBank/DDBJ databases">
        <authorList>
            <person name="Peeters C."/>
        </authorList>
    </citation>
    <scope>NUCLEOTIDE SEQUENCE [LARGE SCALE GENOMIC DNA]</scope>
    <source>
        <strain evidence="2 3">LMG 31108</strain>
    </source>
</reference>
<dbReference type="Proteomes" id="UP000406256">
    <property type="component" value="Unassembled WGS sequence"/>
</dbReference>
<proteinExistence type="predicted"/>
<feature type="region of interest" description="Disordered" evidence="1">
    <location>
        <begin position="753"/>
        <end position="797"/>
    </location>
</feature>
<feature type="compositionally biased region" description="Polar residues" evidence="1">
    <location>
        <begin position="1"/>
        <end position="10"/>
    </location>
</feature>
<dbReference type="AlphaFoldDB" id="A0A5E4ST40"/>
<evidence type="ECO:0000256" key="1">
    <source>
        <dbReference type="SAM" id="MobiDB-lite"/>
    </source>
</evidence>
<evidence type="ECO:0000313" key="3">
    <source>
        <dbReference type="Proteomes" id="UP000406256"/>
    </source>
</evidence>
<keyword evidence="3" id="KW-1185">Reference proteome</keyword>
<dbReference type="RefSeq" id="WP_150667673.1">
    <property type="nucleotide sequence ID" value="NZ_CABPSB010000002.1"/>
</dbReference>
<accession>A0A5E4ST40</accession>
<feature type="region of interest" description="Disordered" evidence="1">
    <location>
        <begin position="1"/>
        <end position="20"/>
    </location>
</feature>
<protein>
    <submittedName>
        <fullName evidence="2">Uncharacterized protein</fullName>
    </submittedName>
</protein>
<evidence type="ECO:0000313" key="2">
    <source>
        <dbReference type="EMBL" id="VVD77009.1"/>
    </source>
</evidence>